<dbReference type="EMBL" id="JARAOO010000011">
    <property type="protein sequence ID" value="KAJ7950124.1"/>
    <property type="molecule type" value="Genomic_DNA"/>
</dbReference>
<feature type="repeat" description="PPR" evidence="3">
    <location>
        <begin position="251"/>
        <end position="285"/>
    </location>
</feature>
<feature type="repeat" description="PPR" evidence="3">
    <location>
        <begin position="146"/>
        <end position="180"/>
    </location>
</feature>
<gene>
    <name evidence="5" type="ORF">O6P43_026356</name>
</gene>
<evidence type="ECO:0000259" key="4">
    <source>
        <dbReference type="Pfam" id="PF17177"/>
    </source>
</evidence>
<dbReference type="InterPro" id="IPR002885">
    <property type="entry name" value="PPR_rpt"/>
</dbReference>
<accession>A0AAD7L227</accession>
<feature type="repeat" description="PPR" evidence="3">
    <location>
        <begin position="216"/>
        <end position="250"/>
    </location>
</feature>
<dbReference type="PROSITE" id="PS51375">
    <property type="entry name" value="PPR"/>
    <property type="match status" value="6"/>
</dbReference>
<comment type="caution">
    <text evidence="5">The sequence shown here is derived from an EMBL/GenBank/DDBJ whole genome shotgun (WGS) entry which is preliminary data.</text>
</comment>
<feature type="domain" description="PROP1-like PPR" evidence="4">
    <location>
        <begin position="338"/>
        <end position="453"/>
    </location>
</feature>
<organism evidence="5 6">
    <name type="scientific">Quillaja saponaria</name>
    <name type="common">Soap bark tree</name>
    <dbReference type="NCBI Taxonomy" id="32244"/>
    <lineage>
        <taxon>Eukaryota</taxon>
        <taxon>Viridiplantae</taxon>
        <taxon>Streptophyta</taxon>
        <taxon>Embryophyta</taxon>
        <taxon>Tracheophyta</taxon>
        <taxon>Spermatophyta</taxon>
        <taxon>Magnoliopsida</taxon>
        <taxon>eudicotyledons</taxon>
        <taxon>Gunneridae</taxon>
        <taxon>Pentapetalae</taxon>
        <taxon>rosids</taxon>
        <taxon>fabids</taxon>
        <taxon>Fabales</taxon>
        <taxon>Quillajaceae</taxon>
        <taxon>Quillaja</taxon>
    </lineage>
</organism>
<dbReference type="Proteomes" id="UP001163823">
    <property type="component" value="Chromosome 11"/>
</dbReference>
<keyword evidence="2" id="KW-0677">Repeat</keyword>
<dbReference type="AlphaFoldDB" id="A0AAD7L227"/>
<comment type="similarity">
    <text evidence="1">Belongs to the PPR family. P subfamily.</text>
</comment>
<dbReference type="Pfam" id="PF13041">
    <property type="entry name" value="PPR_2"/>
    <property type="match status" value="3"/>
</dbReference>
<feature type="repeat" description="PPR" evidence="3">
    <location>
        <begin position="286"/>
        <end position="320"/>
    </location>
</feature>
<dbReference type="PANTHER" id="PTHR46128">
    <property type="entry name" value="MITOCHONDRIAL GROUP I INTRON SPLICING FACTOR CCM1"/>
    <property type="match status" value="1"/>
</dbReference>
<sequence>MSSPTSQFFQSSIQSALLKNPFFFHVKNRSNCDRIPRRRKPVILAKLVFSPTSNPTENTLQLLVDKANNLQFDERSDRLRVQNLVDKIRALPNKSKCELVNIFEKDGDFPTVSAFNDMLMALVISDLPQVALKLFSDLSSYELVPDCWTYSIMVRCYCEKNDLDEAKRVLYYMLENGFQPNVATITILIHSFCKRGRMQKAFEVFELMDSIGCKPTIQTYNCLLKGFCYVGKVEEAFEMLMDIKKSSLKPDIYTYTAVMDGFCKVGRSDEARELLGEAMEMGLAPNVVIFNTLFTGYSKEGRPLEGIGILKQMKKRQCFPDYISYSTLLHGLLKWDKILAALGVYKEMVGLSFEVDERKMNTLLRGLCKKSMKKRDLLEDANKVFEKMLIRKLKIDRTTYGLMIQVLCAGKKHDDAFINLNDMIRMGYSPRTLTFDKVIQALCAGGKIHEAVRTLVLMYEHRRLPSKTSYNLLINKLNKQHSLFGACNLYAAALKRGVVSKCKPQCKTVVEN</sequence>
<dbReference type="Gene3D" id="1.25.40.10">
    <property type="entry name" value="Tetratricopeptide repeat domain"/>
    <property type="match status" value="4"/>
</dbReference>
<reference evidence="5" key="1">
    <citation type="journal article" date="2023" name="Science">
        <title>Elucidation of the pathway for biosynthesis of saponin adjuvants from the soapbark tree.</title>
        <authorList>
            <person name="Reed J."/>
            <person name="Orme A."/>
            <person name="El-Demerdash A."/>
            <person name="Owen C."/>
            <person name="Martin L.B.B."/>
            <person name="Misra R.C."/>
            <person name="Kikuchi S."/>
            <person name="Rejzek M."/>
            <person name="Martin A.C."/>
            <person name="Harkess A."/>
            <person name="Leebens-Mack J."/>
            <person name="Louveau T."/>
            <person name="Stephenson M.J."/>
            <person name="Osbourn A."/>
        </authorList>
    </citation>
    <scope>NUCLEOTIDE SEQUENCE</scope>
    <source>
        <strain evidence="5">S10</strain>
    </source>
</reference>
<feature type="repeat" description="PPR" evidence="3">
    <location>
        <begin position="396"/>
        <end position="430"/>
    </location>
</feature>
<evidence type="ECO:0000256" key="3">
    <source>
        <dbReference type="PROSITE-ProRule" id="PRU00708"/>
    </source>
</evidence>
<dbReference type="InterPro" id="IPR050872">
    <property type="entry name" value="PPR_P_subfamily"/>
</dbReference>
<dbReference type="InterPro" id="IPR033443">
    <property type="entry name" value="PROP1-like_PPR_dom"/>
</dbReference>
<evidence type="ECO:0000313" key="5">
    <source>
        <dbReference type="EMBL" id="KAJ7950124.1"/>
    </source>
</evidence>
<evidence type="ECO:0000256" key="2">
    <source>
        <dbReference type="ARBA" id="ARBA00022737"/>
    </source>
</evidence>
<evidence type="ECO:0000256" key="1">
    <source>
        <dbReference type="ARBA" id="ARBA00007626"/>
    </source>
</evidence>
<dbReference type="InterPro" id="IPR011990">
    <property type="entry name" value="TPR-like_helical_dom_sf"/>
</dbReference>
<name>A0AAD7L227_QUISA</name>
<evidence type="ECO:0000313" key="6">
    <source>
        <dbReference type="Proteomes" id="UP001163823"/>
    </source>
</evidence>
<dbReference type="NCBIfam" id="TIGR00756">
    <property type="entry name" value="PPR"/>
    <property type="match status" value="6"/>
</dbReference>
<proteinExistence type="inferred from homology"/>
<dbReference type="KEGG" id="qsa:O6P43_026356"/>
<protein>
    <submittedName>
        <fullName evidence="5">Pentatricopeptide repeat-containing protein</fullName>
    </submittedName>
</protein>
<keyword evidence="6" id="KW-1185">Reference proteome</keyword>
<feature type="repeat" description="PPR" evidence="3">
    <location>
        <begin position="181"/>
        <end position="215"/>
    </location>
</feature>
<dbReference type="PANTHER" id="PTHR46128:SF302">
    <property type="entry name" value="PENTACOTRIPEPTIDE-REPEAT REGION OF PRORP DOMAIN-CONTAINING PROTEIN"/>
    <property type="match status" value="1"/>
</dbReference>
<dbReference type="Pfam" id="PF17177">
    <property type="entry name" value="PPR_long"/>
    <property type="match status" value="1"/>
</dbReference>